<evidence type="ECO:0000313" key="2">
    <source>
        <dbReference type="EMBL" id="MBX60461.1"/>
    </source>
</evidence>
<keyword evidence="1" id="KW-0472">Membrane</keyword>
<proteinExistence type="predicted"/>
<keyword evidence="1" id="KW-1133">Transmembrane helix</keyword>
<organism evidence="2">
    <name type="scientific">Rhizophora mucronata</name>
    <name type="common">Asiatic mangrove</name>
    <dbReference type="NCBI Taxonomy" id="61149"/>
    <lineage>
        <taxon>Eukaryota</taxon>
        <taxon>Viridiplantae</taxon>
        <taxon>Streptophyta</taxon>
        <taxon>Embryophyta</taxon>
        <taxon>Tracheophyta</taxon>
        <taxon>Spermatophyta</taxon>
        <taxon>Magnoliopsida</taxon>
        <taxon>eudicotyledons</taxon>
        <taxon>Gunneridae</taxon>
        <taxon>Pentapetalae</taxon>
        <taxon>rosids</taxon>
        <taxon>fabids</taxon>
        <taxon>Malpighiales</taxon>
        <taxon>Rhizophoraceae</taxon>
        <taxon>Rhizophora</taxon>
    </lineage>
</organism>
<reference evidence="2" key="1">
    <citation type="submission" date="2018-02" db="EMBL/GenBank/DDBJ databases">
        <title>Rhizophora mucronata_Transcriptome.</title>
        <authorList>
            <person name="Meera S.P."/>
            <person name="Sreeshan A."/>
            <person name="Augustine A."/>
        </authorList>
    </citation>
    <scope>NUCLEOTIDE SEQUENCE</scope>
    <source>
        <tissue evidence="2">Leaf</tissue>
    </source>
</reference>
<keyword evidence="1" id="KW-0812">Transmembrane</keyword>
<protein>
    <submittedName>
        <fullName evidence="2">Uncharacterized protein</fullName>
    </submittedName>
</protein>
<dbReference type="EMBL" id="GGEC01079977">
    <property type="protein sequence ID" value="MBX60461.1"/>
    <property type="molecule type" value="Transcribed_RNA"/>
</dbReference>
<dbReference type="AlphaFoldDB" id="A0A2P2Q0F1"/>
<sequence length="23" mass="2772">MCGRRVLLLLFSYFFGCNYWLLG</sequence>
<evidence type="ECO:0000256" key="1">
    <source>
        <dbReference type="SAM" id="Phobius"/>
    </source>
</evidence>
<feature type="transmembrane region" description="Helical" evidence="1">
    <location>
        <begin position="6"/>
        <end position="22"/>
    </location>
</feature>
<accession>A0A2P2Q0F1</accession>
<name>A0A2P2Q0F1_RHIMU</name>